<feature type="compositionally biased region" description="Basic and acidic residues" evidence="1">
    <location>
        <begin position="647"/>
        <end position="657"/>
    </location>
</feature>
<keyword evidence="3" id="KW-1185">Reference proteome</keyword>
<dbReference type="Proteomes" id="UP000039865">
    <property type="component" value="Unassembled WGS sequence"/>
</dbReference>
<organism evidence="2 3">
    <name type="scientific">Stylonychia lemnae</name>
    <name type="common">Ciliate</name>
    <dbReference type="NCBI Taxonomy" id="5949"/>
    <lineage>
        <taxon>Eukaryota</taxon>
        <taxon>Sar</taxon>
        <taxon>Alveolata</taxon>
        <taxon>Ciliophora</taxon>
        <taxon>Intramacronucleata</taxon>
        <taxon>Spirotrichea</taxon>
        <taxon>Stichotrichia</taxon>
        <taxon>Sporadotrichida</taxon>
        <taxon>Oxytrichidae</taxon>
        <taxon>Stylonychinae</taxon>
        <taxon>Stylonychia</taxon>
    </lineage>
</organism>
<proteinExistence type="predicted"/>
<sequence>MTILSIVGLLVYFFVMFADVISKSRYTLNEIKYVRNLYKDKTFYSFNVSQFDYGVQLSYQGLDPNVTNLFQYFSIKMFVFQTLVKTNYTDGEYPLYYIREDIDMARCTIDRFGGQSEEQDNSKWWCPQIQNTSLQGRMGSIVSKRIKIDLTYCDQKYLSKIFPNLTCKSREEADSISKDVYYLMGYLEQFLDVAEFEKNPIKYTLTAFQYTPQTDTRYEYFGVSQNYVTLRDSWLASNIGVQNYTYGTVRRQGSNFQLKSNRDLWVSFNFLMDENVVDTTRISYNFIDALTATGGFASIIMIVFKALTGKIQTVLYHASIMKRLYLSMDQLGDDAINEIVKKQGGDFDKLDPDRSQKNDKFNDTTQRDLLSQTRDINKNLEPLEQISEKTQLQLLKDKFKRFKYFEYTFSDYLKSKLRNCWAKVMKQKNRNIKDLLYKVGMSKLTKEFDIIRYFKKIRLATSLSELLLSDFQKELIPFFGQNVLTQIDKKSKPNFYKKSKTLEDPDILHQSLKAVVKNSKKSELDQKILQMLELPSMLEKIQENLKLQVKQKDKEQKSKSNKKRKDIWKDPTQTNSKHQKKIKSQQQEQENQTKDYDPNQQIPKQKTKNRHETLKKTNTQLIFVQQSSIDKRTKPHDFSKNNHKNQQRKESKQTNKDEVAEFDYTLDTKNTHRTIQLKAKSNLSKVQYEKSEQAERFSQNSNPIGSDIIKEHDQEDIIESISE</sequence>
<dbReference type="PANTHER" id="PTHR31398">
    <property type="entry name" value="MEIOTIC NUCLEAR DIVISION PROTEIN 1 HOMOLOG"/>
    <property type="match status" value="1"/>
</dbReference>
<feature type="compositionally biased region" description="Polar residues" evidence="1">
    <location>
        <begin position="616"/>
        <end position="628"/>
    </location>
</feature>
<dbReference type="EMBL" id="CCKQ01012643">
    <property type="protein sequence ID" value="CDW84260.1"/>
    <property type="molecule type" value="Genomic_DNA"/>
</dbReference>
<dbReference type="OMA" id="ARCTIDR"/>
<protein>
    <submittedName>
        <fullName evidence="2">Uncharacterized protein</fullName>
    </submittedName>
</protein>
<dbReference type="GO" id="GO:0007131">
    <property type="term" value="P:reciprocal meiotic recombination"/>
    <property type="evidence" value="ECO:0007669"/>
    <property type="project" value="TreeGrafter"/>
</dbReference>
<evidence type="ECO:0000313" key="2">
    <source>
        <dbReference type="EMBL" id="CDW84260.1"/>
    </source>
</evidence>
<evidence type="ECO:0000256" key="1">
    <source>
        <dbReference type="SAM" id="MobiDB-lite"/>
    </source>
</evidence>
<evidence type="ECO:0000313" key="3">
    <source>
        <dbReference type="Proteomes" id="UP000039865"/>
    </source>
</evidence>
<name>A0A078APG2_STYLE</name>
<feature type="compositionally biased region" description="Basic and acidic residues" evidence="1">
    <location>
        <begin position="629"/>
        <end position="640"/>
    </location>
</feature>
<gene>
    <name evidence="2" type="primary">Contig3134.g3351</name>
    <name evidence="2" type="ORF">STYLEM_13319</name>
</gene>
<dbReference type="GO" id="GO:0005634">
    <property type="term" value="C:nucleus"/>
    <property type="evidence" value="ECO:0007669"/>
    <property type="project" value="TreeGrafter"/>
</dbReference>
<feature type="region of interest" description="Disordered" evidence="1">
    <location>
        <begin position="690"/>
        <end position="723"/>
    </location>
</feature>
<dbReference type="AlphaFoldDB" id="A0A078APG2"/>
<dbReference type="PANTHER" id="PTHR31398:SF0">
    <property type="entry name" value="MEIOTIC NUCLEAR DIVISION PROTEIN 1 HOMOLOG"/>
    <property type="match status" value="1"/>
</dbReference>
<reference evidence="2 3" key="1">
    <citation type="submission" date="2014-06" db="EMBL/GenBank/DDBJ databases">
        <authorList>
            <person name="Swart Estienne"/>
        </authorList>
    </citation>
    <scope>NUCLEOTIDE SEQUENCE [LARGE SCALE GENOMIC DNA]</scope>
    <source>
        <strain evidence="2 3">130c</strain>
    </source>
</reference>
<dbReference type="InParanoid" id="A0A078APG2"/>
<feature type="region of interest" description="Disordered" evidence="1">
    <location>
        <begin position="548"/>
        <end position="657"/>
    </location>
</feature>
<dbReference type="OrthoDB" id="289792at2759"/>
<accession>A0A078APG2</accession>